<evidence type="ECO:0000256" key="2">
    <source>
        <dbReference type="ARBA" id="ARBA00022676"/>
    </source>
</evidence>
<accession>A0A3S4SVR9</accession>
<feature type="binding site" evidence="5">
    <location>
        <begin position="340"/>
        <end position="341"/>
    </location>
    <ligand>
        <name>substrate</name>
    </ligand>
</feature>
<dbReference type="SUPFAM" id="SSF48208">
    <property type="entry name" value="Six-hairpin glycosidases"/>
    <property type="match status" value="1"/>
</dbReference>
<evidence type="ECO:0000256" key="5">
    <source>
        <dbReference type="PIRSR" id="PIRSR036289-51"/>
    </source>
</evidence>
<dbReference type="InterPro" id="IPR005195">
    <property type="entry name" value="Glyco_hydro_65_M"/>
</dbReference>
<evidence type="ECO:0000259" key="8">
    <source>
        <dbReference type="Pfam" id="PF03636"/>
    </source>
</evidence>
<dbReference type="GO" id="GO:0030246">
    <property type="term" value="F:carbohydrate binding"/>
    <property type="evidence" value="ECO:0007669"/>
    <property type="project" value="InterPro"/>
</dbReference>
<dbReference type="Gene3D" id="2.70.98.40">
    <property type="entry name" value="Glycoside hydrolase, family 65, N-terminal domain"/>
    <property type="match status" value="1"/>
</dbReference>
<comment type="similarity">
    <text evidence="1">Belongs to the glycosyl hydrolase 65 family.</text>
</comment>
<dbReference type="Pfam" id="PF03636">
    <property type="entry name" value="Glyco_hydro_65N"/>
    <property type="match status" value="1"/>
</dbReference>
<dbReference type="EMBL" id="LR134318">
    <property type="protein sequence ID" value="VEF11898.1"/>
    <property type="molecule type" value="Genomic_DNA"/>
</dbReference>
<dbReference type="InterPro" id="IPR012341">
    <property type="entry name" value="6hp_glycosidase-like_sf"/>
</dbReference>
<evidence type="ECO:0000256" key="4">
    <source>
        <dbReference type="PIRSR" id="PIRSR036289-50"/>
    </source>
</evidence>
<protein>
    <submittedName>
        <fullName evidence="9">Uncharacterized glycosyl hydrolase Rv2006/MT2062</fullName>
        <ecNumber evidence="9">3.2.1.-</ecNumber>
    </submittedName>
</protein>
<evidence type="ECO:0000313" key="9">
    <source>
        <dbReference type="EMBL" id="VEF11898.1"/>
    </source>
</evidence>
<proteinExistence type="inferred from homology"/>
<feature type="domain" description="Glycoside hydrolase family 65 central catalytic" evidence="6">
    <location>
        <begin position="304"/>
        <end position="696"/>
    </location>
</feature>
<dbReference type="Gene3D" id="2.60.420.10">
    <property type="entry name" value="Maltose phosphorylase, domain 3"/>
    <property type="match status" value="1"/>
</dbReference>
<sequence length="790" mass="89714">MVEIVFDHYDAGDERRREALLTLGNGVVAWRASAPEAAFIGAETKHYAGLYRAGWYDNAQRMVNGRMVRIDSLVNLPDPSGLIFSADGEQWVEGSVTSYRQYLDLETSVLRRDLQLRLGDNRLELKEERFVSLADPTLTILRWEIQSDDALDQFVVHSLLDGDTTNRLIERDQAYEGKRLEIENVVHNEDGFAALLARLPESGEQVAVACQLIAHPSMHWSTAVSQKRLTQQACSSAGHSCWVIEKRVRVLLNREIPQPFASITQLLPKITYAVLRGEHEQRWKAIWAHIGLKLNDASLSMPLRLGMWHVLQNSPIAQDNADQGFPSRGWQEGYFAQIFWDEMFAFPFLASQFSKVSERLLDYRYRRLGAAKRSANEAGFEGAMFPWRSARDGTEQTPPFRLNPLSGRWMKDPTCLQRHIGSAVVYDVWQHFQITGNLDWFARVGAELMIEVARFWASRVAEDLVTGRYMIRGVIGPDEYHNSYPGNPQPGLDNNAYTNMMAAWVLFQTHCMLEYLPRDQRTTLMQRLQVDRAEPEAWSRIAQRIYLPFLPDGVLNQFDGYEQLLASVPNWEKGSDPRLDWLLEARDDSTDRYGLTKQADVLTLFYLFPAPELKRLCEAMGYPFDESEMQRTVEFHLARITHESSLSKVICAGALAQLQPETSWKFFRDCLRTDLDAPSDSGTLEGVHLAAMGGAIDVLQRHYLGIFPMPDTLHLRPSIPAALDGVTLGFRFRGQHMQVSLQSRRLTLKLAEEASPVDIFCAGRRLTLAPGKSLSLNCSNAMITNDKEDP</sequence>
<dbReference type="GO" id="GO:0016757">
    <property type="term" value="F:glycosyltransferase activity"/>
    <property type="evidence" value="ECO:0007669"/>
    <property type="project" value="UniProtKB-KW"/>
</dbReference>
<dbReference type="AlphaFoldDB" id="A0A3S4SVR9"/>
<dbReference type="InterPro" id="IPR011013">
    <property type="entry name" value="Gal_mutarotase_sf_dom"/>
</dbReference>
<dbReference type="RefSeq" id="WP_126364792.1">
    <property type="nucleotide sequence ID" value="NZ_LR134318.1"/>
</dbReference>
<dbReference type="InterPro" id="IPR008928">
    <property type="entry name" value="6-hairpin_glycosidase_sf"/>
</dbReference>
<evidence type="ECO:0000313" key="10">
    <source>
        <dbReference type="Proteomes" id="UP000281909"/>
    </source>
</evidence>
<name>A0A3S4SVR9_PSEFL</name>
<dbReference type="PANTHER" id="PTHR11051:SF8">
    <property type="entry name" value="PROTEIN-GLUCOSYLGALACTOSYLHYDROXYLYSINE GLUCOSIDASE"/>
    <property type="match status" value="1"/>
</dbReference>
<dbReference type="InterPro" id="IPR037018">
    <property type="entry name" value="GH65_N"/>
</dbReference>
<feature type="binding site" evidence="5">
    <location>
        <begin position="597"/>
        <end position="598"/>
    </location>
    <ligand>
        <name>substrate</name>
    </ligand>
</feature>
<feature type="domain" description="Glycoside hydrolase family 65 N-terminal" evidence="8">
    <location>
        <begin position="7"/>
        <end position="222"/>
    </location>
</feature>
<keyword evidence="9" id="KW-0326">Glycosidase</keyword>
<dbReference type="Gene3D" id="1.50.10.10">
    <property type="match status" value="1"/>
</dbReference>
<evidence type="ECO:0000259" key="7">
    <source>
        <dbReference type="Pfam" id="PF03633"/>
    </source>
</evidence>
<dbReference type="SUPFAM" id="SSF74650">
    <property type="entry name" value="Galactose mutarotase-like"/>
    <property type="match status" value="1"/>
</dbReference>
<evidence type="ECO:0000256" key="3">
    <source>
        <dbReference type="ARBA" id="ARBA00022679"/>
    </source>
</evidence>
<dbReference type="Proteomes" id="UP000281909">
    <property type="component" value="Chromosome"/>
</dbReference>
<feature type="active site" description="Proton donor" evidence="4">
    <location>
        <position position="479"/>
    </location>
</feature>
<dbReference type="OrthoDB" id="9816160at2"/>
<evidence type="ECO:0000259" key="6">
    <source>
        <dbReference type="Pfam" id="PF03632"/>
    </source>
</evidence>
<gene>
    <name evidence="9" type="ORF">NCTC9428_03525</name>
</gene>
<dbReference type="InterPro" id="IPR005196">
    <property type="entry name" value="Glyco_hydro_65_N"/>
</dbReference>
<dbReference type="Pfam" id="PF03632">
    <property type="entry name" value="Glyco_hydro_65m"/>
    <property type="match status" value="1"/>
</dbReference>
<evidence type="ECO:0000256" key="1">
    <source>
        <dbReference type="ARBA" id="ARBA00006768"/>
    </source>
</evidence>
<dbReference type="InterPro" id="IPR017045">
    <property type="entry name" value="Malt_Pase/Glycosyl_Hdrlase"/>
</dbReference>
<organism evidence="9 10">
    <name type="scientific">Pseudomonas fluorescens</name>
    <dbReference type="NCBI Taxonomy" id="294"/>
    <lineage>
        <taxon>Bacteria</taxon>
        <taxon>Pseudomonadati</taxon>
        <taxon>Pseudomonadota</taxon>
        <taxon>Gammaproteobacteria</taxon>
        <taxon>Pseudomonadales</taxon>
        <taxon>Pseudomonadaceae</taxon>
        <taxon>Pseudomonas</taxon>
    </lineage>
</organism>
<dbReference type="PANTHER" id="PTHR11051">
    <property type="entry name" value="GLYCOSYL HYDROLASE-RELATED"/>
    <property type="match status" value="1"/>
</dbReference>
<dbReference type="EC" id="3.2.1.-" evidence="9"/>
<dbReference type="PIRSF" id="PIRSF036289">
    <property type="entry name" value="Glycosyl_hydrolase_malt_phosph"/>
    <property type="match status" value="1"/>
</dbReference>
<feature type="domain" description="Glycoside hydrolase family 65 C-terminal" evidence="7">
    <location>
        <begin position="711"/>
        <end position="768"/>
    </location>
</feature>
<dbReference type="GO" id="GO:0005975">
    <property type="term" value="P:carbohydrate metabolic process"/>
    <property type="evidence" value="ECO:0007669"/>
    <property type="project" value="InterPro"/>
</dbReference>
<reference evidence="9 10" key="1">
    <citation type="submission" date="2018-12" db="EMBL/GenBank/DDBJ databases">
        <authorList>
            <consortium name="Pathogen Informatics"/>
        </authorList>
    </citation>
    <scope>NUCLEOTIDE SEQUENCE [LARGE SCALE GENOMIC DNA]</scope>
    <source>
        <strain evidence="9 10">NCTC9428</strain>
    </source>
</reference>
<keyword evidence="2" id="KW-0328">Glycosyltransferase</keyword>
<dbReference type="GO" id="GO:0004553">
    <property type="term" value="F:hydrolase activity, hydrolyzing O-glycosyl compounds"/>
    <property type="evidence" value="ECO:0007669"/>
    <property type="project" value="TreeGrafter"/>
</dbReference>
<dbReference type="InterPro" id="IPR005194">
    <property type="entry name" value="Glyco_hydro_65_C"/>
</dbReference>
<keyword evidence="9" id="KW-0378">Hydrolase</keyword>
<dbReference type="Pfam" id="PF03633">
    <property type="entry name" value="Glyco_hydro_65C"/>
    <property type="match status" value="1"/>
</dbReference>
<keyword evidence="3" id="KW-0808">Transferase</keyword>